<dbReference type="SUPFAM" id="SSF53850">
    <property type="entry name" value="Periplasmic binding protein-like II"/>
    <property type="match status" value="1"/>
</dbReference>
<proteinExistence type="predicted"/>
<keyword evidence="1" id="KW-0813">Transport</keyword>
<dbReference type="STRING" id="1073996.SAMN05444271_10412"/>
<accession>A0A2H4Q0U9</accession>
<organism evidence="5 6">
    <name type="scientific">Halohasta litchfieldiae</name>
    <dbReference type="NCBI Taxonomy" id="1073996"/>
    <lineage>
        <taxon>Archaea</taxon>
        <taxon>Methanobacteriati</taxon>
        <taxon>Methanobacteriota</taxon>
        <taxon>Stenosarchaea group</taxon>
        <taxon>Halobacteria</taxon>
        <taxon>Halobacteriales</taxon>
        <taxon>Haloferacaceae</taxon>
        <taxon>Halohasta</taxon>
    </lineage>
</organism>
<dbReference type="GeneID" id="35001999"/>
<dbReference type="GO" id="GO:0042301">
    <property type="term" value="F:phosphate ion binding"/>
    <property type="evidence" value="ECO:0007669"/>
    <property type="project" value="InterPro"/>
</dbReference>
<dbReference type="Proteomes" id="UP000198888">
    <property type="component" value="Unassembled WGS sequence"/>
</dbReference>
<dbReference type="NCBIfam" id="TIGR02136">
    <property type="entry name" value="ptsS_2"/>
    <property type="match status" value="1"/>
</dbReference>
<feature type="compositionally biased region" description="Gly residues" evidence="3">
    <location>
        <begin position="38"/>
        <end position="53"/>
    </location>
</feature>
<reference evidence="5 6" key="1">
    <citation type="submission" date="2016-10" db="EMBL/GenBank/DDBJ databases">
        <authorList>
            <person name="de Groot N.N."/>
        </authorList>
    </citation>
    <scope>NUCLEOTIDE SEQUENCE [LARGE SCALE GENOMIC DNA]</scope>
    <source>
        <strain evidence="5 6">DSM 22187</strain>
    </source>
</reference>
<feature type="region of interest" description="Disordered" evidence="3">
    <location>
        <begin position="35"/>
        <end position="59"/>
    </location>
</feature>
<dbReference type="EMBL" id="FNYR01000004">
    <property type="protein sequence ID" value="SEI61200.1"/>
    <property type="molecule type" value="Genomic_DNA"/>
</dbReference>
<evidence type="ECO:0000313" key="5">
    <source>
        <dbReference type="EMBL" id="SEI61200.1"/>
    </source>
</evidence>
<evidence type="ECO:0000259" key="4">
    <source>
        <dbReference type="Pfam" id="PF12849"/>
    </source>
</evidence>
<evidence type="ECO:0000256" key="2">
    <source>
        <dbReference type="ARBA" id="ARBA00022729"/>
    </source>
</evidence>
<keyword evidence="2" id="KW-0732">Signal</keyword>
<dbReference type="PANTHER" id="PTHR30570">
    <property type="entry name" value="PERIPLASMIC PHOSPHATE BINDING COMPONENT OF PHOSPHATE ABC TRANSPORTER"/>
    <property type="match status" value="1"/>
</dbReference>
<dbReference type="InterPro" id="IPR024370">
    <property type="entry name" value="PBP_domain"/>
</dbReference>
<dbReference type="Gene3D" id="3.40.190.10">
    <property type="entry name" value="Periplasmic binding protein-like II"/>
    <property type="match status" value="2"/>
</dbReference>
<gene>
    <name evidence="5" type="ORF">SAMN05444271_10412</name>
</gene>
<evidence type="ECO:0000313" key="6">
    <source>
        <dbReference type="Proteomes" id="UP000198888"/>
    </source>
</evidence>
<dbReference type="AlphaFoldDB" id="A0A1H6SB09"/>
<dbReference type="Pfam" id="PF12849">
    <property type="entry name" value="PBP_like_2"/>
    <property type="match status" value="1"/>
</dbReference>
<dbReference type="CDD" id="cd13654">
    <property type="entry name" value="PBP2_phosphate_like_2"/>
    <property type="match status" value="1"/>
</dbReference>
<accession>A0A1H6SB09</accession>
<name>A0A1H6SB09_9EURY</name>
<feature type="domain" description="PBP" evidence="4">
    <location>
        <begin position="51"/>
        <end position="303"/>
    </location>
</feature>
<dbReference type="InterPro" id="IPR050811">
    <property type="entry name" value="Phosphate_ABC_transporter"/>
</dbReference>
<dbReference type="OrthoDB" id="53390at2157"/>
<keyword evidence="6" id="KW-1185">Reference proteome</keyword>
<sequence>MAGNDHTRSPGSVSRRKFLVGASSVGAVGIAGCTSTSGDGGLGGGDGDSGDGPSGEVIVTGSSTVFPVSDEMAERFMDENDNVNVITDSTGSGGGFANNFCPGSSDINGASRPIKDAEIQSCDENDVEAVEFQIAGDALTMAVSPENDWVDSMTFDELAQIWNGDDPAQTWADVNPEWPDEEFELFGPDDTSGTFDWFTENVVGEAGNHRSDYEPTEDDNTIIQGISNNEYAIGYFGYAYYQENQDMLKALSIAETADNEPAAPSLEAAQSGDYPMARPLYIYASADSLSEKDQVYAYTEYYLENSSAEFIADDIGYVPSNQEQVDENLSTLEEYA</sequence>
<protein>
    <submittedName>
        <fullName evidence="5">Phosphate ABC transporter substrate-binding protein, PhoT family</fullName>
    </submittedName>
</protein>
<evidence type="ECO:0000256" key="3">
    <source>
        <dbReference type="SAM" id="MobiDB-lite"/>
    </source>
</evidence>
<dbReference type="InterPro" id="IPR011862">
    <property type="entry name" value="Phos-bd"/>
</dbReference>
<dbReference type="KEGG" id="hae:halTADL_1182"/>
<dbReference type="PANTHER" id="PTHR30570:SF1">
    <property type="entry name" value="PHOSPHATE-BINDING PROTEIN PSTS"/>
    <property type="match status" value="1"/>
</dbReference>
<dbReference type="RefSeq" id="WP_089671156.1">
    <property type="nucleotide sequence ID" value="NZ_CP024845.1"/>
</dbReference>
<evidence type="ECO:0000256" key="1">
    <source>
        <dbReference type="ARBA" id="ARBA00022448"/>
    </source>
</evidence>